<protein>
    <submittedName>
        <fullName evidence="1">Uncharacterized protein</fullName>
    </submittedName>
</protein>
<organism evidence="1 2">
    <name type="scientific">Halorubrum coriense DSM 10284</name>
    <dbReference type="NCBI Taxonomy" id="1227466"/>
    <lineage>
        <taxon>Archaea</taxon>
        <taxon>Methanobacteriati</taxon>
        <taxon>Methanobacteriota</taxon>
        <taxon>Stenosarchaea group</taxon>
        <taxon>Halobacteria</taxon>
        <taxon>Halobacteriales</taxon>
        <taxon>Haloferacaceae</taxon>
        <taxon>Halorubrum</taxon>
    </lineage>
</organism>
<proteinExistence type="predicted"/>
<gene>
    <name evidence="1" type="ORF">C464_00999</name>
</gene>
<dbReference type="STRING" id="1227466.C464_00999"/>
<feature type="non-terminal residue" evidence="1">
    <location>
        <position position="162"/>
    </location>
</feature>
<evidence type="ECO:0000313" key="1">
    <source>
        <dbReference type="EMBL" id="ELZ51468.1"/>
    </source>
</evidence>
<dbReference type="EMBL" id="AOJL01000007">
    <property type="protein sequence ID" value="ELZ51468.1"/>
    <property type="molecule type" value="Genomic_DNA"/>
</dbReference>
<comment type="caution">
    <text evidence="1">The sequence shown here is derived from an EMBL/GenBank/DDBJ whole genome shotgun (WGS) entry which is preliminary data.</text>
</comment>
<dbReference type="Proteomes" id="UP000011509">
    <property type="component" value="Unassembled WGS sequence"/>
</dbReference>
<dbReference type="AlphaFoldDB" id="M0EWM5"/>
<reference evidence="1 2" key="1">
    <citation type="journal article" date="2014" name="PLoS Genet.">
        <title>Phylogenetically driven sequencing of extremely halophilic archaea reveals strategies for static and dynamic osmo-response.</title>
        <authorList>
            <person name="Becker E.A."/>
            <person name="Seitzer P.M."/>
            <person name="Tritt A."/>
            <person name="Larsen D."/>
            <person name="Krusor M."/>
            <person name="Yao A.I."/>
            <person name="Wu D."/>
            <person name="Madern D."/>
            <person name="Eisen J.A."/>
            <person name="Darling A.E."/>
            <person name="Facciotti M.T."/>
        </authorList>
    </citation>
    <scope>NUCLEOTIDE SEQUENCE [LARGE SCALE GENOMIC DNA]</scope>
    <source>
        <strain evidence="1 2">DSM 10284</strain>
    </source>
</reference>
<accession>M0EWM5</accession>
<keyword evidence="2" id="KW-1185">Reference proteome</keyword>
<name>M0EWM5_9EURY</name>
<sequence>MEPTAMSLSRTYSDRVYPDPWEKVLDYRRVRAYAAEHPNAGRVRVGRALDLPAERVRGWLDDAVPDPVRGINSAVDRSWLDPDPAGETAAALVDLLAHVLAGGSIPVGNYVPAVTPSERVSAAEIRTAFERVGVETRTRNADAPGRAAEVVPTLSLIHISER</sequence>
<evidence type="ECO:0000313" key="2">
    <source>
        <dbReference type="Proteomes" id="UP000011509"/>
    </source>
</evidence>